<dbReference type="InterPro" id="IPR016142">
    <property type="entry name" value="Citrate_synth-like_lrg_a-sub"/>
</dbReference>
<protein>
    <recommendedName>
        <fullName evidence="3">ATP citrate synthase</fullName>
        <ecNumber evidence="3">2.3.3.8</ecNumber>
    </recommendedName>
</protein>
<dbReference type="GO" id="GO:0005829">
    <property type="term" value="C:cytosol"/>
    <property type="evidence" value="ECO:0000318"/>
    <property type="project" value="GO_Central"/>
</dbReference>
<dbReference type="PROSITE" id="PS50878">
    <property type="entry name" value="RT_POL"/>
    <property type="match status" value="1"/>
</dbReference>
<evidence type="ECO:0000256" key="11">
    <source>
        <dbReference type="ARBA" id="ARBA00023098"/>
    </source>
</evidence>
<dbReference type="Pfam" id="PF00549">
    <property type="entry name" value="Ligase_CoA"/>
    <property type="match status" value="1"/>
</dbReference>
<gene>
    <name evidence="14" type="ORF">T459_15176</name>
</gene>
<proteinExistence type="predicted"/>
<evidence type="ECO:0000256" key="1">
    <source>
        <dbReference type="ARBA" id="ARBA00004496"/>
    </source>
</evidence>
<dbReference type="Pfam" id="PF00285">
    <property type="entry name" value="Citrate_synt"/>
    <property type="match status" value="1"/>
</dbReference>
<dbReference type="FunFam" id="3.40.50.261:FF:000003">
    <property type="entry name" value="ATP-citrate synthase subunit"/>
    <property type="match status" value="1"/>
</dbReference>
<dbReference type="AlphaFoldDB" id="A0A2G2ZJQ4"/>
<evidence type="ECO:0000256" key="10">
    <source>
        <dbReference type="ARBA" id="ARBA00022842"/>
    </source>
</evidence>
<comment type="subcellular location">
    <subcellularLocation>
        <location evidence="1">Cytoplasm</location>
    </subcellularLocation>
</comment>
<dbReference type="STRING" id="4072.A0A2G2ZJQ4"/>
<keyword evidence="11" id="KW-0443">Lipid metabolism</keyword>
<evidence type="ECO:0000256" key="7">
    <source>
        <dbReference type="ARBA" id="ARBA00022723"/>
    </source>
</evidence>
<evidence type="ECO:0000256" key="5">
    <source>
        <dbReference type="ARBA" id="ARBA00022516"/>
    </source>
</evidence>
<keyword evidence="15" id="KW-1185">Reference proteome</keyword>
<dbReference type="InterPro" id="IPR000477">
    <property type="entry name" value="RT_dom"/>
</dbReference>
<keyword evidence="4" id="KW-0963">Cytoplasm</keyword>
<reference evidence="14 15" key="1">
    <citation type="journal article" date="2014" name="Nat. Genet.">
        <title>Genome sequence of the hot pepper provides insights into the evolution of pungency in Capsicum species.</title>
        <authorList>
            <person name="Kim S."/>
            <person name="Park M."/>
            <person name="Yeom S.I."/>
            <person name="Kim Y.M."/>
            <person name="Lee J.M."/>
            <person name="Lee H.A."/>
            <person name="Seo E."/>
            <person name="Choi J."/>
            <person name="Cheong K."/>
            <person name="Kim K.T."/>
            <person name="Jung K."/>
            <person name="Lee G.W."/>
            <person name="Oh S.K."/>
            <person name="Bae C."/>
            <person name="Kim S.B."/>
            <person name="Lee H.Y."/>
            <person name="Kim S.Y."/>
            <person name="Kim M.S."/>
            <person name="Kang B.C."/>
            <person name="Jo Y.D."/>
            <person name="Yang H.B."/>
            <person name="Jeong H.J."/>
            <person name="Kang W.H."/>
            <person name="Kwon J.K."/>
            <person name="Shin C."/>
            <person name="Lim J.Y."/>
            <person name="Park J.H."/>
            <person name="Huh J.H."/>
            <person name="Kim J.S."/>
            <person name="Kim B.D."/>
            <person name="Cohen O."/>
            <person name="Paran I."/>
            <person name="Suh M.C."/>
            <person name="Lee S.B."/>
            <person name="Kim Y.K."/>
            <person name="Shin Y."/>
            <person name="Noh S.J."/>
            <person name="Park J."/>
            <person name="Seo Y.S."/>
            <person name="Kwon S.Y."/>
            <person name="Kim H.A."/>
            <person name="Park J.M."/>
            <person name="Kim H.J."/>
            <person name="Choi S.B."/>
            <person name="Bosland P.W."/>
            <person name="Reeves G."/>
            <person name="Jo S.H."/>
            <person name="Lee B.W."/>
            <person name="Cho H.T."/>
            <person name="Choi H.S."/>
            <person name="Lee M.S."/>
            <person name="Yu Y."/>
            <person name="Do Choi Y."/>
            <person name="Park B.S."/>
            <person name="van Deynze A."/>
            <person name="Ashrafi H."/>
            <person name="Hill T."/>
            <person name="Kim W.T."/>
            <person name="Pai H.S."/>
            <person name="Ahn H.K."/>
            <person name="Yeam I."/>
            <person name="Giovannoni J.J."/>
            <person name="Rose J.K."/>
            <person name="Sorensen I."/>
            <person name="Lee S.J."/>
            <person name="Kim R.W."/>
            <person name="Choi I.Y."/>
            <person name="Choi B.S."/>
            <person name="Lim J.S."/>
            <person name="Lee Y.H."/>
            <person name="Choi D."/>
        </authorList>
    </citation>
    <scope>NUCLEOTIDE SEQUENCE [LARGE SCALE GENOMIC DNA]</scope>
    <source>
        <strain evidence="15">cv. CM334</strain>
    </source>
</reference>
<dbReference type="Gramene" id="PHT82161">
    <property type="protein sequence ID" value="PHT82161"/>
    <property type="gene ID" value="T459_15176"/>
</dbReference>
<dbReference type="Gene3D" id="1.10.230.10">
    <property type="entry name" value="Cytochrome P450-Terp, domain 2"/>
    <property type="match status" value="1"/>
</dbReference>
<evidence type="ECO:0000256" key="9">
    <source>
        <dbReference type="ARBA" id="ARBA00022840"/>
    </source>
</evidence>
<dbReference type="EC" id="2.3.3.8" evidence="3"/>
<keyword evidence="6" id="KW-0808">Transferase</keyword>
<feature type="compositionally biased region" description="Acidic residues" evidence="12">
    <location>
        <begin position="933"/>
        <end position="948"/>
    </location>
</feature>
<evidence type="ECO:0000256" key="8">
    <source>
        <dbReference type="ARBA" id="ARBA00022741"/>
    </source>
</evidence>
<dbReference type="SUPFAM" id="SSF48256">
    <property type="entry name" value="Citrate synthase"/>
    <property type="match status" value="1"/>
</dbReference>
<evidence type="ECO:0000259" key="13">
    <source>
        <dbReference type="PROSITE" id="PS50878"/>
    </source>
</evidence>
<feature type="region of interest" description="Disordered" evidence="12">
    <location>
        <begin position="928"/>
        <end position="950"/>
    </location>
</feature>
<evidence type="ECO:0000256" key="2">
    <source>
        <dbReference type="ARBA" id="ARBA00011412"/>
    </source>
</evidence>
<comment type="subunit">
    <text evidence="2">Heterooctamer of 4 alpha and 4 beta chains.</text>
</comment>
<dbReference type="Proteomes" id="UP000222542">
    <property type="component" value="Unassembled WGS sequence"/>
</dbReference>
<dbReference type="InterPro" id="IPR005811">
    <property type="entry name" value="SUCC_ACL_C"/>
</dbReference>
<keyword evidence="9" id="KW-0067">ATP-binding</keyword>
<dbReference type="InterPro" id="IPR016102">
    <property type="entry name" value="Succinyl-CoA_synth-like"/>
</dbReference>
<dbReference type="InterPro" id="IPR002020">
    <property type="entry name" value="Citrate_synthase"/>
</dbReference>
<dbReference type="PANTHER" id="PTHR23118:SF42">
    <property type="entry name" value="ATP-CITRATE SYNTHASE"/>
    <property type="match status" value="1"/>
</dbReference>
<dbReference type="InterPro" id="IPR017866">
    <property type="entry name" value="Succ-CoA_synthase_bsu_CS"/>
</dbReference>
<keyword evidence="5" id="KW-0444">Lipid biosynthesis</keyword>
<dbReference type="GO" id="GO:0006085">
    <property type="term" value="P:acetyl-CoA biosynthetic process"/>
    <property type="evidence" value="ECO:0000318"/>
    <property type="project" value="GO_Central"/>
</dbReference>
<dbReference type="InterPro" id="IPR036969">
    <property type="entry name" value="Citrate_synthase_sf"/>
</dbReference>
<name>A0A2G2ZJQ4_CAPAN</name>
<dbReference type="GO" id="GO:0005524">
    <property type="term" value="F:ATP binding"/>
    <property type="evidence" value="ECO:0007669"/>
    <property type="project" value="UniProtKB-KW"/>
</dbReference>
<accession>A0A2G2ZJQ4</accession>
<keyword evidence="7" id="KW-0479">Metal-binding</keyword>
<reference evidence="14 15" key="2">
    <citation type="journal article" date="2017" name="Genome Biol.">
        <title>New reference genome sequences of hot pepper reveal the massive evolution of plant disease-resistance genes by retroduplication.</title>
        <authorList>
            <person name="Kim S."/>
            <person name="Park J."/>
            <person name="Yeom S.I."/>
            <person name="Kim Y.M."/>
            <person name="Seo E."/>
            <person name="Kim K.T."/>
            <person name="Kim M.S."/>
            <person name="Lee J.M."/>
            <person name="Cheong K."/>
            <person name="Shin H.S."/>
            <person name="Kim S.B."/>
            <person name="Han K."/>
            <person name="Lee J."/>
            <person name="Park M."/>
            <person name="Lee H.A."/>
            <person name="Lee H.Y."/>
            <person name="Lee Y."/>
            <person name="Oh S."/>
            <person name="Lee J.H."/>
            <person name="Choi E."/>
            <person name="Choi E."/>
            <person name="Lee S.E."/>
            <person name="Jeon J."/>
            <person name="Kim H."/>
            <person name="Choi G."/>
            <person name="Song H."/>
            <person name="Lee J."/>
            <person name="Lee S.C."/>
            <person name="Kwon J.K."/>
            <person name="Lee H.Y."/>
            <person name="Koo N."/>
            <person name="Hong Y."/>
            <person name="Kim R.W."/>
            <person name="Kang W.H."/>
            <person name="Huh J.H."/>
            <person name="Kang B.C."/>
            <person name="Yang T.J."/>
            <person name="Lee Y.H."/>
            <person name="Bennetzen J.L."/>
            <person name="Choi D."/>
        </authorList>
    </citation>
    <scope>NUCLEOTIDE SEQUENCE [LARGE SCALE GENOMIC DNA]</scope>
    <source>
        <strain evidence="15">cv. CM334</strain>
    </source>
</reference>
<dbReference type="GO" id="GO:0006633">
    <property type="term" value="P:fatty acid biosynthetic process"/>
    <property type="evidence" value="ECO:0000318"/>
    <property type="project" value="GO_Central"/>
</dbReference>
<dbReference type="GO" id="GO:0046872">
    <property type="term" value="F:metal ion binding"/>
    <property type="evidence" value="ECO:0007669"/>
    <property type="project" value="UniProtKB-KW"/>
</dbReference>
<dbReference type="InterPro" id="IPR016143">
    <property type="entry name" value="Citrate_synth-like_sm_a-sub"/>
</dbReference>
<dbReference type="Gene3D" id="1.10.580.10">
    <property type="entry name" value="Citrate Synthase, domain 1"/>
    <property type="match status" value="1"/>
</dbReference>
<dbReference type="InterPro" id="IPR043502">
    <property type="entry name" value="DNA/RNA_pol_sf"/>
</dbReference>
<comment type="caution">
    <text evidence="14">The sequence shown here is derived from an EMBL/GenBank/DDBJ whole genome shotgun (WGS) entry which is preliminary data.</text>
</comment>
<dbReference type="GO" id="GO:0003878">
    <property type="term" value="F:ATP citrate synthase activity"/>
    <property type="evidence" value="ECO:0000318"/>
    <property type="project" value="GO_Central"/>
</dbReference>
<feature type="domain" description="Reverse transcriptase" evidence="13">
    <location>
        <begin position="1"/>
        <end position="244"/>
    </location>
</feature>
<sequence>MPEAWRWSMMIPLYKNKGDIQSCNNYRGIKLLSHAMKIWERVVEWRLRNIVSILENHFGFMPGRSTNEAIHLVRRLVEQYRERKRDLHMVFIDLKKTYDKVLREVLWRCLEARGVPVAYIREIKDMYEGAKTRVKTVGGGSEHFSILTGLHQGSILSLFLFAVVMDVLMRSLQGEVPWCMLFADDVVLIDESRQGVNDKLEVWRQTLESKVFRLSRTKTEYLECKFSDSREIDEDVSHCIGVCWMKWRLASGFLCDKKVPPKLKGKFYRVAVRPAMLYEAKCWLVKTSHIQKLKVAEMRMLRWMCGLTRVGRVRNEIIRENVGVISVEEKMREVRLRWFVHVMRRGTDVPVRRCERLALDGFKWGRGRPKKYWREVIRRDMEQLRLTEGMTLDRKVVIGPATVGGIQAGAFKIGDTAGTIDNIIQCKLYRPGSVGFVTKSGGMSNELYNTIACATDGIYEGIAIGGDVFPGSTLSDHVLCFNNIPQVKMIVVLGEHGGRDEYSLVEALKQGKINKPVVAWVKSQVQLGHAGAMNGGEMESAQAKNQALKDAGAVVPTSYEALEGAIKETFQKLVEEGKITPVKEVTPPQLPEDLSTAIKKGKVRVPTHIISTISDERGMSVEQRYAGVLMSTLVEEGYGVGDVVLAIARICIMMCADHGPCASGAHNSIVAASAGKDLISSLVSGLLTIGPRFGGAIDDAARYFKDAYDRGLAPSEFMEDMKKKGIRVPGIGHRVKRGDKRVELLQRYARENFPSVEYVEYAVQVETYTLSKANNLILNIDGVIASLFLDLLNGTGMFTKQEIDDIVEIGYLNGLFVLARSTGLIGFCKLMDIIVTIQFTYGGVFLSDPDLRYANGILIPDKISVDVDELHEANIEKQAKEKADRVNLDEIPFEPVGIDASFKDICKNKGVRYEGKLGGDDLYFDSSDSGNDISDEEEGDPVVDDEVVDPLPRTSSSKIYFDKTAKKVCFQLYMIFLNAIDLERHCRVTLLKKV</sequence>
<keyword evidence="8" id="KW-0547">Nucleotide-binding</keyword>
<dbReference type="CDD" id="cd01650">
    <property type="entry name" value="RT_nLTR_like"/>
    <property type="match status" value="1"/>
</dbReference>
<keyword evidence="10" id="KW-0460">Magnesium</keyword>
<dbReference type="SUPFAM" id="SSF56672">
    <property type="entry name" value="DNA/RNA polymerases"/>
    <property type="match status" value="1"/>
</dbReference>
<evidence type="ECO:0000313" key="14">
    <source>
        <dbReference type="EMBL" id="PHT82161.1"/>
    </source>
</evidence>
<dbReference type="PANTHER" id="PTHR23118">
    <property type="entry name" value="ATP-CITRATE SYNTHASE"/>
    <property type="match status" value="1"/>
</dbReference>
<dbReference type="CDD" id="cd06100">
    <property type="entry name" value="CCL_ACL-C"/>
    <property type="match status" value="1"/>
</dbReference>
<organism evidence="14 15">
    <name type="scientific">Capsicum annuum</name>
    <name type="common">Capsicum pepper</name>
    <dbReference type="NCBI Taxonomy" id="4072"/>
    <lineage>
        <taxon>Eukaryota</taxon>
        <taxon>Viridiplantae</taxon>
        <taxon>Streptophyta</taxon>
        <taxon>Embryophyta</taxon>
        <taxon>Tracheophyta</taxon>
        <taxon>Spermatophyta</taxon>
        <taxon>Magnoliopsida</taxon>
        <taxon>eudicotyledons</taxon>
        <taxon>Gunneridae</taxon>
        <taxon>Pentapetalae</taxon>
        <taxon>asterids</taxon>
        <taxon>lamiids</taxon>
        <taxon>Solanales</taxon>
        <taxon>Solanaceae</taxon>
        <taxon>Solanoideae</taxon>
        <taxon>Capsiceae</taxon>
        <taxon>Capsicum</taxon>
    </lineage>
</organism>
<dbReference type="PROSITE" id="PS01217">
    <property type="entry name" value="SUCCINYL_COA_LIG_3"/>
    <property type="match status" value="1"/>
</dbReference>
<dbReference type="EMBL" id="AYRZ02000005">
    <property type="protein sequence ID" value="PHT82161.1"/>
    <property type="molecule type" value="Genomic_DNA"/>
</dbReference>
<dbReference type="Pfam" id="PF00078">
    <property type="entry name" value="RVT_1"/>
    <property type="match status" value="1"/>
</dbReference>
<evidence type="ECO:0000313" key="15">
    <source>
        <dbReference type="Proteomes" id="UP000222542"/>
    </source>
</evidence>
<evidence type="ECO:0000256" key="12">
    <source>
        <dbReference type="SAM" id="MobiDB-lite"/>
    </source>
</evidence>
<evidence type="ECO:0000256" key="6">
    <source>
        <dbReference type="ARBA" id="ARBA00022679"/>
    </source>
</evidence>
<evidence type="ECO:0000256" key="3">
    <source>
        <dbReference type="ARBA" id="ARBA00012639"/>
    </source>
</evidence>
<dbReference type="Gene3D" id="3.40.50.261">
    <property type="entry name" value="Succinyl-CoA synthetase domains"/>
    <property type="match status" value="1"/>
</dbReference>
<evidence type="ECO:0000256" key="4">
    <source>
        <dbReference type="ARBA" id="ARBA00022490"/>
    </source>
</evidence>